<proteinExistence type="predicted"/>
<gene>
    <name evidence="1" type="ORF">XELAEV_18030708mg</name>
</gene>
<dbReference type="EMBL" id="CM004476">
    <property type="protein sequence ID" value="OCT75527.1"/>
    <property type="molecule type" value="Genomic_DNA"/>
</dbReference>
<name>A0A974HEZ8_XENLA</name>
<reference evidence="2" key="1">
    <citation type="journal article" date="2016" name="Nature">
        <title>Genome evolution in the allotetraploid frog Xenopus laevis.</title>
        <authorList>
            <person name="Session A.M."/>
            <person name="Uno Y."/>
            <person name="Kwon T."/>
            <person name="Chapman J.A."/>
            <person name="Toyoda A."/>
            <person name="Takahashi S."/>
            <person name="Fukui A."/>
            <person name="Hikosaka A."/>
            <person name="Suzuki A."/>
            <person name="Kondo M."/>
            <person name="van Heeringen S.J."/>
            <person name="Quigley I."/>
            <person name="Heinz S."/>
            <person name="Ogino H."/>
            <person name="Ochi H."/>
            <person name="Hellsten U."/>
            <person name="Lyons J.B."/>
            <person name="Simakov O."/>
            <person name="Putnam N."/>
            <person name="Stites J."/>
            <person name="Kuroki Y."/>
            <person name="Tanaka T."/>
            <person name="Michiue T."/>
            <person name="Watanabe M."/>
            <person name="Bogdanovic O."/>
            <person name="Lister R."/>
            <person name="Georgiou G."/>
            <person name="Paranjpe S.S."/>
            <person name="van Kruijsbergen I."/>
            <person name="Shu S."/>
            <person name="Carlson J."/>
            <person name="Kinoshita T."/>
            <person name="Ohta Y."/>
            <person name="Mawaribuchi S."/>
            <person name="Jenkins J."/>
            <person name="Grimwood J."/>
            <person name="Schmutz J."/>
            <person name="Mitros T."/>
            <person name="Mozaffari S.V."/>
            <person name="Suzuki Y."/>
            <person name="Haramoto Y."/>
            <person name="Yamamoto T.S."/>
            <person name="Takagi C."/>
            <person name="Heald R."/>
            <person name="Miller K."/>
            <person name="Haudenschild C."/>
            <person name="Kitzman J."/>
            <person name="Nakayama T."/>
            <person name="Izutsu Y."/>
            <person name="Robert J."/>
            <person name="Fortriede J."/>
            <person name="Burns K."/>
            <person name="Lotay V."/>
            <person name="Karimi K."/>
            <person name="Yasuoka Y."/>
            <person name="Dichmann D.S."/>
            <person name="Flajnik M.F."/>
            <person name="Houston D.W."/>
            <person name="Shendure J."/>
            <person name="DuPasquier L."/>
            <person name="Vize P.D."/>
            <person name="Zorn A.M."/>
            <person name="Ito M."/>
            <person name="Marcotte E.M."/>
            <person name="Wallingford J.B."/>
            <person name="Ito Y."/>
            <person name="Asashima M."/>
            <person name="Ueno N."/>
            <person name="Matsuda Y."/>
            <person name="Veenstra G.J."/>
            <person name="Fujiyama A."/>
            <person name="Harland R.M."/>
            <person name="Taira M."/>
            <person name="Rokhsar D.S."/>
        </authorList>
    </citation>
    <scope>NUCLEOTIDE SEQUENCE [LARGE SCALE GENOMIC DNA]</scope>
    <source>
        <strain evidence="2">J</strain>
    </source>
</reference>
<dbReference type="AlphaFoldDB" id="A0A974HEZ8"/>
<evidence type="ECO:0000313" key="1">
    <source>
        <dbReference type="EMBL" id="OCT75527.1"/>
    </source>
</evidence>
<protein>
    <submittedName>
        <fullName evidence="1">Uncharacterized protein</fullName>
    </submittedName>
</protein>
<dbReference type="Proteomes" id="UP000694892">
    <property type="component" value="Chromosome 6L"/>
</dbReference>
<accession>A0A974HEZ8</accession>
<organism evidence="1 2">
    <name type="scientific">Xenopus laevis</name>
    <name type="common">African clawed frog</name>
    <dbReference type="NCBI Taxonomy" id="8355"/>
    <lineage>
        <taxon>Eukaryota</taxon>
        <taxon>Metazoa</taxon>
        <taxon>Chordata</taxon>
        <taxon>Craniata</taxon>
        <taxon>Vertebrata</taxon>
        <taxon>Euteleostomi</taxon>
        <taxon>Amphibia</taxon>
        <taxon>Batrachia</taxon>
        <taxon>Anura</taxon>
        <taxon>Pipoidea</taxon>
        <taxon>Pipidae</taxon>
        <taxon>Xenopodinae</taxon>
        <taxon>Xenopus</taxon>
        <taxon>Xenopus</taxon>
    </lineage>
</organism>
<evidence type="ECO:0000313" key="2">
    <source>
        <dbReference type="Proteomes" id="UP000694892"/>
    </source>
</evidence>
<sequence length="80" mass="9328">MTFYITRFVNSQKNSHLNQMKFKIPKIMEIESFCPHLYPHQDSIGTKATCLKELPFLFIIHTKKTTAHSFFDCPTTMSSV</sequence>